<evidence type="ECO:0000313" key="3">
    <source>
        <dbReference type="Proteomes" id="UP000683360"/>
    </source>
</evidence>
<dbReference type="OrthoDB" id="6079754at2759"/>
<comment type="caution">
    <text evidence="2">The sequence shown here is derived from an EMBL/GenBank/DDBJ whole genome shotgun (WGS) entry which is preliminary data.</text>
</comment>
<proteinExistence type="predicted"/>
<organism evidence="2 3">
    <name type="scientific">Mytilus edulis</name>
    <name type="common">Blue mussel</name>
    <dbReference type="NCBI Taxonomy" id="6550"/>
    <lineage>
        <taxon>Eukaryota</taxon>
        <taxon>Metazoa</taxon>
        <taxon>Spiralia</taxon>
        <taxon>Lophotrochozoa</taxon>
        <taxon>Mollusca</taxon>
        <taxon>Bivalvia</taxon>
        <taxon>Autobranchia</taxon>
        <taxon>Pteriomorphia</taxon>
        <taxon>Mytilida</taxon>
        <taxon>Mytiloidea</taxon>
        <taxon>Mytilidae</taxon>
        <taxon>Mytilinae</taxon>
        <taxon>Mytilus</taxon>
    </lineage>
</organism>
<feature type="region of interest" description="Disordered" evidence="1">
    <location>
        <begin position="401"/>
        <end position="479"/>
    </location>
</feature>
<feature type="compositionally biased region" description="Basic and acidic residues" evidence="1">
    <location>
        <begin position="450"/>
        <end position="464"/>
    </location>
</feature>
<dbReference type="Proteomes" id="UP000683360">
    <property type="component" value="Unassembled WGS sequence"/>
</dbReference>
<feature type="compositionally biased region" description="Basic and acidic residues" evidence="1">
    <location>
        <begin position="407"/>
        <end position="432"/>
    </location>
</feature>
<feature type="compositionally biased region" description="Polar residues" evidence="1">
    <location>
        <begin position="75"/>
        <end position="93"/>
    </location>
</feature>
<evidence type="ECO:0000313" key="2">
    <source>
        <dbReference type="EMBL" id="CAG2242841.1"/>
    </source>
</evidence>
<gene>
    <name evidence="2" type="ORF">MEDL_54977</name>
</gene>
<reference evidence="2" key="1">
    <citation type="submission" date="2021-03" db="EMBL/GenBank/DDBJ databases">
        <authorList>
            <person name="Bekaert M."/>
        </authorList>
    </citation>
    <scope>NUCLEOTIDE SEQUENCE</scope>
</reference>
<evidence type="ECO:0000256" key="1">
    <source>
        <dbReference type="SAM" id="MobiDB-lite"/>
    </source>
</evidence>
<feature type="compositionally biased region" description="Low complexity" evidence="1">
    <location>
        <begin position="94"/>
        <end position="118"/>
    </location>
</feature>
<sequence length="479" mass="53567">MAEVSGHGDISPLEDTLEDSSRDGEGQKPRAPTTSSVVTKKRKSRSKYTQLEEKWNAKFGNLNSKLDSMFDFIKGQTSTANGDKNTSESGNTLSQRQSSSTPSLSQRQSGSSTSQSQRQTRRSRDSDSESADERDDVMSLQPGQNEVLGSGTESDNEGSNDEHLSSKAKKCLFDIFGEDAIAKKTEKKIGITMDDSQKEVLMGHWRALKPNLVSAFAEETKELFPVDEETEKFLQVPTLDDFIGNCLVKRHGSKASFSKGKNLHSQPYKMLERIAYRGQQASFMGIVICMYMQQSLGNLLELLTDETPNIDKAIQQVRDIFAMSTKELDQAGRAGAFHHIIRRQMCMTDTSMFLLHDSRDISDLPLTGEGVFGDNLVSALKARKDKDKTLDDLLPDIFPKDRKRKTPLTDDSSKAKKSKIEKSDQNKDKTSENFRIPKVYSNTGNRKFIKKTDDGKFSKPDTGYKKTPFPARGGKSYRK</sequence>
<keyword evidence="3" id="KW-1185">Reference proteome</keyword>
<feature type="compositionally biased region" description="Basic and acidic residues" evidence="1">
    <location>
        <begin position="19"/>
        <end position="28"/>
    </location>
</feature>
<dbReference type="EMBL" id="CAJPWZ010002684">
    <property type="protein sequence ID" value="CAG2242841.1"/>
    <property type="molecule type" value="Genomic_DNA"/>
</dbReference>
<dbReference type="AlphaFoldDB" id="A0A8S3UK96"/>
<accession>A0A8S3UK96</accession>
<feature type="region of interest" description="Disordered" evidence="1">
    <location>
        <begin position="75"/>
        <end position="164"/>
    </location>
</feature>
<protein>
    <submittedName>
        <fullName evidence="2">Uncharacterized protein</fullName>
    </submittedName>
</protein>
<name>A0A8S3UK96_MYTED</name>
<feature type="region of interest" description="Disordered" evidence="1">
    <location>
        <begin position="1"/>
        <end position="60"/>
    </location>
</feature>